<dbReference type="AlphaFoldDB" id="A0AAE4S9M2"/>
<dbReference type="EMBL" id="JAWDKA010000005">
    <property type="protein sequence ID" value="MDV0441977.1"/>
    <property type="molecule type" value="Genomic_DNA"/>
</dbReference>
<keyword evidence="1 5" id="KW-0808">Transferase</keyword>
<dbReference type="Gene3D" id="3.90.550.10">
    <property type="entry name" value="Spore Coat Polysaccharide Biosynthesis Protein SpsA, Chain A"/>
    <property type="match status" value="1"/>
</dbReference>
<dbReference type="InterPro" id="IPR029044">
    <property type="entry name" value="Nucleotide-diphossugar_trans"/>
</dbReference>
<comment type="function">
    <text evidence="5">Guanylyltransferase that catalyzes the activation of (2S)-2-phospholactate (2-PL) as (2S)-lactyl-2-diphospho-5'-guanosine, via the condensation of 2-PL with GTP. It is involved in the biosynthesis of coenzyme F420, a hydride carrier cofactor.</text>
</comment>
<keyword evidence="2 5" id="KW-0548">Nucleotidyltransferase</keyword>
<dbReference type="PANTHER" id="PTHR40392:SF1">
    <property type="entry name" value="2-PHOSPHO-L-LACTATE GUANYLYLTRANSFERASE"/>
    <property type="match status" value="1"/>
</dbReference>
<dbReference type="Proteomes" id="UP001273136">
    <property type="component" value="Unassembled WGS sequence"/>
</dbReference>
<dbReference type="GO" id="GO:0005525">
    <property type="term" value="F:GTP binding"/>
    <property type="evidence" value="ECO:0007669"/>
    <property type="project" value="UniProtKB-KW"/>
</dbReference>
<protein>
    <recommendedName>
        <fullName evidence="5">2-phospho-L-lactate guanylyltransferase</fullName>
        <shortName evidence="5">LP guanylyltransferase</shortName>
        <ecNumber evidence="5">2.7.7.68</ecNumber>
    </recommendedName>
</protein>
<keyword evidence="6" id="KW-0812">Transmembrane</keyword>
<evidence type="ECO:0000313" key="8">
    <source>
        <dbReference type="Proteomes" id="UP001273136"/>
    </source>
</evidence>
<sequence length="239" mass="26839">MRFAFQNLIMPAHYKQFLVFSATITTIMYFHALIPYKPVNPKTRLSSVMTQEEREEFAEVMLGDVISAVRKTGCTATLLCTSPYTCKEALVAIRKEGLNEAINWALPQFHCPALIIMSDLPMVTPGSLQRVLSTKADMAIVPGLGGGTNVIFVKRPEPFRVEYYGFSFRRHLQIAEELGLTVEIIDSMRMSTDVDEPSDLVELMIHGHGNAREWLYEHGFTLSVENGRVGVVRNGEKIV</sequence>
<evidence type="ECO:0000256" key="2">
    <source>
        <dbReference type="ARBA" id="ARBA00022695"/>
    </source>
</evidence>
<keyword evidence="3 5" id="KW-0547">Nucleotide-binding</keyword>
<evidence type="ECO:0000256" key="6">
    <source>
        <dbReference type="SAM" id="Phobius"/>
    </source>
</evidence>
<dbReference type="EC" id="2.7.7.68" evidence="5"/>
<comment type="catalytic activity">
    <reaction evidence="5">
        <text>(2S)-2-phospholactate + GTP + H(+) = (2S)-lactyl-2-diphospho-5'-guanosine + diphosphate</text>
        <dbReference type="Rhea" id="RHEA:63424"/>
        <dbReference type="ChEBI" id="CHEBI:15378"/>
        <dbReference type="ChEBI" id="CHEBI:33019"/>
        <dbReference type="ChEBI" id="CHEBI:37565"/>
        <dbReference type="ChEBI" id="CHEBI:59435"/>
        <dbReference type="ChEBI" id="CHEBI:59906"/>
        <dbReference type="EC" id="2.7.7.68"/>
    </reaction>
</comment>
<keyword evidence="6" id="KW-1133">Transmembrane helix</keyword>
<comment type="caution">
    <text evidence="7">The sequence shown here is derived from an EMBL/GenBank/DDBJ whole genome shotgun (WGS) entry which is preliminary data.</text>
</comment>
<dbReference type="InterPro" id="IPR002835">
    <property type="entry name" value="CofC"/>
</dbReference>
<dbReference type="HAMAP" id="MF_02114">
    <property type="entry name" value="CofC"/>
    <property type="match status" value="1"/>
</dbReference>
<comment type="subunit">
    <text evidence="5">Homodimer.</text>
</comment>
<dbReference type="GO" id="GO:0052645">
    <property type="term" value="P:F420-0 metabolic process"/>
    <property type="evidence" value="ECO:0007669"/>
    <property type="project" value="UniProtKB-UniRule"/>
</dbReference>
<name>A0AAE4S9M2_9EURY</name>
<evidence type="ECO:0000256" key="3">
    <source>
        <dbReference type="ARBA" id="ARBA00022741"/>
    </source>
</evidence>
<organism evidence="7 8">
    <name type="scientific">Methanorbis furvi</name>
    <dbReference type="NCBI Taxonomy" id="3028299"/>
    <lineage>
        <taxon>Archaea</taxon>
        <taxon>Methanobacteriati</taxon>
        <taxon>Methanobacteriota</taxon>
        <taxon>Stenosarchaea group</taxon>
        <taxon>Methanomicrobia</taxon>
        <taxon>Methanomicrobiales</taxon>
        <taxon>Methanocorpusculaceae</taxon>
        <taxon>Methanorbis</taxon>
    </lineage>
</organism>
<feature type="transmembrane region" description="Helical" evidence="6">
    <location>
        <begin position="17"/>
        <end position="36"/>
    </location>
</feature>
<dbReference type="SUPFAM" id="SSF53448">
    <property type="entry name" value="Nucleotide-diphospho-sugar transferases"/>
    <property type="match status" value="1"/>
</dbReference>
<keyword evidence="6" id="KW-0472">Membrane</keyword>
<dbReference type="PANTHER" id="PTHR40392">
    <property type="entry name" value="2-PHOSPHO-L-LACTATE GUANYLYLTRANSFERASE"/>
    <property type="match status" value="1"/>
</dbReference>
<reference evidence="7" key="1">
    <citation type="submission" date="2023-06" db="EMBL/GenBank/DDBJ databases">
        <title>Genome sequence of Methancorpusculaceae sp. Ag1.</title>
        <authorList>
            <person name="Protasov E."/>
            <person name="Platt K."/>
            <person name="Poehlein A."/>
            <person name="Daniel R."/>
            <person name="Brune A."/>
        </authorList>
    </citation>
    <scope>NUCLEOTIDE SEQUENCE</scope>
    <source>
        <strain evidence="7">Ag1</strain>
    </source>
</reference>
<keyword evidence="4 5" id="KW-0342">GTP-binding</keyword>
<proteinExistence type="inferred from homology"/>
<dbReference type="Pfam" id="PF01983">
    <property type="entry name" value="CofC"/>
    <property type="match status" value="1"/>
</dbReference>
<accession>A0AAE4S9M2</accession>
<dbReference type="GO" id="GO:0043814">
    <property type="term" value="F:phospholactate guanylyltransferase activity"/>
    <property type="evidence" value="ECO:0007669"/>
    <property type="project" value="UniProtKB-EC"/>
</dbReference>
<dbReference type="NCBIfam" id="TIGR03552">
    <property type="entry name" value="F420_cofC"/>
    <property type="match status" value="1"/>
</dbReference>
<comment type="similarity">
    <text evidence="5">Belongs to the CofC family.</text>
</comment>
<gene>
    <name evidence="7" type="primary">fbiD</name>
    <name evidence="5" type="synonym">cofC</name>
    <name evidence="7" type="ORF">McpAg1_11940</name>
</gene>
<evidence type="ECO:0000256" key="1">
    <source>
        <dbReference type="ARBA" id="ARBA00022679"/>
    </source>
</evidence>
<keyword evidence="8" id="KW-1185">Reference proteome</keyword>
<evidence type="ECO:0000256" key="4">
    <source>
        <dbReference type="ARBA" id="ARBA00023134"/>
    </source>
</evidence>
<evidence type="ECO:0000256" key="5">
    <source>
        <dbReference type="HAMAP-Rule" id="MF_02114"/>
    </source>
</evidence>
<evidence type="ECO:0000313" key="7">
    <source>
        <dbReference type="EMBL" id="MDV0441977.1"/>
    </source>
</evidence>
<dbReference type="Gene3D" id="6.10.140.50">
    <property type="match status" value="1"/>
</dbReference>
<comment type="pathway">
    <text evidence="5">Cofactor biosynthesis; coenzyme F420 biosynthesis.</text>
</comment>